<dbReference type="GO" id="GO:0042026">
    <property type="term" value="P:protein refolding"/>
    <property type="evidence" value="ECO:0007669"/>
    <property type="project" value="TreeGrafter"/>
</dbReference>
<evidence type="ECO:0000313" key="6">
    <source>
        <dbReference type="Proteomes" id="UP000076407"/>
    </source>
</evidence>
<dbReference type="Gene3D" id="2.60.40.790">
    <property type="match status" value="2"/>
</dbReference>
<reference evidence="5" key="1">
    <citation type="submission" date="2020-05" db="UniProtKB">
        <authorList>
            <consortium name="EnsemblMetazoa"/>
        </authorList>
    </citation>
    <scope>IDENTIFICATION</scope>
    <source>
        <strain evidence="5">SANGQUA</strain>
    </source>
</reference>
<dbReference type="InterPro" id="IPR002068">
    <property type="entry name" value="A-crystallin/Hsp20_dom"/>
</dbReference>
<dbReference type="GO" id="GO:0005634">
    <property type="term" value="C:nucleus"/>
    <property type="evidence" value="ECO:0007669"/>
    <property type="project" value="TreeGrafter"/>
</dbReference>
<sequence>MSLVPVQYRTWWDDWDLPLYTRVLEKSITQEVLGTDDYWRGAPLAPLRWSSLYRPWRYFSLRDVGAKVDTDRDRFQIELDVHQFLPHEVTVRRTDKYVTIEGKHEEKRDEQGYVARQFSRRYLVPIGYDANLIVSSLSSDGVLTVTAPRIGLPAPKVEKYVPIWHTGKPAIEDKNGVTADDLLNALASVTDRRLQEQQAQQGQQSGNRYNRPWHSSCVARMHDSGSAVNISKDKFQINLDVQQFSPEEISVKYVDNCVLVEGKHEEKQDDHGYVSRHFVRRYMLPKGHNEADIVSSLSSDGILTITCPRKEIEQKKEERSIPITHTGQPMKQVTGKAAQENGHSKKEGEKMEA</sequence>
<feature type="domain" description="SHSP" evidence="4">
    <location>
        <begin position="57"/>
        <end position="166"/>
    </location>
</feature>
<accession>A0A182WX26</accession>
<dbReference type="PROSITE" id="PS01031">
    <property type="entry name" value="SHSP"/>
    <property type="match status" value="2"/>
</dbReference>
<dbReference type="Proteomes" id="UP000076407">
    <property type="component" value="Unassembled WGS sequence"/>
</dbReference>
<feature type="compositionally biased region" description="Basic and acidic residues" evidence="3">
    <location>
        <begin position="342"/>
        <end position="353"/>
    </location>
</feature>
<dbReference type="STRING" id="34691.A0A182WX26"/>
<evidence type="ECO:0000259" key="4">
    <source>
        <dbReference type="PROSITE" id="PS01031"/>
    </source>
</evidence>
<evidence type="ECO:0000256" key="1">
    <source>
        <dbReference type="PROSITE-ProRule" id="PRU00285"/>
    </source>
</evidence>
<dbReference type="EnsemblMetazoa" id="AQUA002086-RA">
    <property type="protein sequence ID" value="AQUA002086-PA"/>
    <property type="gene ID" value="AQUA002086"/>
</dbReference>
<name>A0A182WX26_ANOQN</name>
<organism evidence="5 6">
    <name type="scientific">Anopheles quadriannulatus</name>
    <name type="common">Mosquito</name>
    <dbReference type="NCBI Taxonomy" id="34691"/>
    <lineage>
        <taxon>Eukaryota</taxon>
        <taxon>Metazoa</taxon>
        <taxon>Ecdysozoa</taxon>
        <taxon>Arthropoda</taxon>
        <taxon>Hexapoda</taxon>
        <taxon>Insecta</taxon>
        <taxon>Pterygota</taxon>
        <taxon>Neoptera</taxon>
        <taxon>Endopterygota</taxon>
        <taxon>Diptera</taxon>
        <taxon>Nematocera</taxon>
        <taxon>Culicoidea</taxon>
        <taxon>Culicidae</taxon>
        <taxon>Anophelinae</taxon>
        <taxon>Anopheles</taxon>
    </lineage>
</organism>
<dbReference type="Pfam" id="PF00011">
    <property type="entry name" value="HSP20"/>
    <property type="match status" value="2"/>
</dbReference>
<dbReference type="AlphaFoldDB" id="A0A182WX26"/>
<dbReference type="VEuPathDB" id="VectorBase:AQUA017902"/>
<evidence type="ECO:0000313" key="5">
    <source>
        <dbReference type="EnsemblMetazoa" id="AQUA002086-PA"/>
    </source>
</evidence>
<dbReference type="CDD" id="cd06526">
    <property type="entry name" value="metazoan_ACD"/>
    <property type="match status" value="2"/>
</dbReference>
<dbReference type="InterPro" id="IPR008978">
    <property type="entry name" value="HSP20-like_chaperone"/>
</dbReference>
<comment type="similarity">
    <text evidence="1 2">Belongs to the small heat shock protein (HSP20) family.</text>
</comment>
<dbReference type="GO" id="GO:0009408">
    <property type="term" value="P:response to heat"/>
    <property type="evidence" value="ECO:0007669"/>
    <property type="project" value="TreeGrafter"/>
</dbReference>
<dbReference type="GO" id="GO:0005737">
    <property type="term" value="C:cytoplasm"/>
    <property type="evidence" value="ECO:0007669"/>
    <property type="project" value="TreeGrafter"/>
</dbReference>
<proteinExistence type="inferred from homology"/>
<dbReference type="GO" id="GO:0051082">
    <property type="term" value="F:unfolded protein binding"/>
    <property type="evidence" value="ECO:0007669"/>
    <property type="project" value="TreeGrafter"/>
</dbReference>
<feature type="domain" description="SHSP" evidence="4">
    <location>
        <begin position="217"/>
        <end position="324"/>
    </location>
</feature>
<dbReference type="SUPFAM" id="SSF49764">
    <property type="entry name" value="HSP20-like chaperones"/>
    <property type="match status" value="2"/>
</dbReference>
<dbReference type="PANTHER" id="PTHR45640:SF34">
    <property type="entry name" value="PROTEIN LETHAL(2)ESSENTIAL FOR LIFE"/>
    <property type="match status" value="1"/>
</dbReference>
<dbReference type="VEuPathDB" id="VectorBase:AQUA002088"/>
<dbReference type="PRINTS" id="PR00299">
    <property type="entry name" value="ACRYSTALLIN"/>
</dbReference>
<keyword evidence="6" id="KW-1185">Reference proteome</keyword>
<protein>
    <recommendedName>
        <fullName evidence="4">SHSP domain-containing protein</fullName>
    </recommendedName>
</protein>
<dbReference type="PANTHER" id="PTHR45640">
    <property type="entry name" value="HEAT SHOCK PROTEIN HSP-12.2-RELATED"/>
    <property type="match status" value="1"/>
</dbReference>
<feature type="region of interest" description="Disordered" evidence="3">
    <location>
        <begin position="310"/>
        <end position="353"/>
    </location>
</feature>
<dbReference type="InterPro" id="IPR001436">
    <property type="entry name" value="Alpha-crystallin/sHSP_animal"/>
</dbReference>
<evidence type="ECO:0000256" key="3">
    <source>
        <dbReference type="SAM" id="MobiDB-lite"/>
    </source>
</evidence>
<feature type="compositionally biased region" description="Basic and acidic residues" evidence="3">
    <location>
        <begin position="310"/>
        <end position="320"/>
    </location>
</feature>
<evidence type="ECO:0000256" key="2">
    <source>
        <dbReference type="RuleBase" id="RU003616"/>
    </source>
</evidence>